<accession>A0ABR4FXV6</accession>
<evidence type="ECO:0000313" key="1">
    <source>
        <dbReference type="EMBL" id="KAL2787768.1"/>
    </source>
</evidence>
<keyword evidence="2" id="KW-1185">Reference proteome</keyword>
<dbReference type="Proteomes" id="UP001610563">
    <property type="component" value="Unassembled WGS sequence"/>
</dbReference>
<dbReference type="EMBL" id="JBFTWV010000090">
    <property type="protein sequence ID" value="KAL2787768.1"/>
    <property type="molecule type" value="Genomic_DNA"/>
</dbReference>
<sequence>MPHSLTGLPVEILQITASHLTNSAIKTLRLTCKTLCATVQLRLDRVFLSANPLNIAVFLAVANSDTFRHGVKEIIWDDARFVECLDGAPSHVRDPRTGCPAWFVDACKENIEELRFRKGQDIDRPDHVERAEQVAAELPAKICWQYYQNLFYQQEDVIIFNKDAEALRYGLPRFPALRRVTITPAAHGWLFAPLYKTPMIRAFPKGFNYPIPRSWPNVPSGEWKPEALPWKDEQVRQQYRGFSIVTRALADCTDHQVSEFIVDVNYLGTGLNSRVFEHPCAEYEDLATILRRPGFKRLDLDLLVGHQELIGWPCFNSGHLYRAIAEARALEHISLHTNVEPDSRASFVPMRTLFPVDDWPALRHFELSRLIVDQDDLVAFLDALPDTLRSVHLSFLYFPDNRGTWRGLLEDIRDKLDWRTTRDPSSRPRVTVGTATQYVQFGHAVWVDEEVQTFLYADGPNPFVGNEEVVISDLGVVRDSFEPAYERPNVSDYELAKLGCLKDTKEWVFA</sequence>
<reference evidence="1 2" key="1">
    <citation type="submission" date="2024-07" db="EMBL/GenBank/DDBJ databases">
        <title>Section-level genome sequencing and comparative genomics of Aspergillus sections Usti and Cavernicolus.</title>
        <authorList>
            <consortium name="Lawrence Berkeley National Laboratory"/>
            <person name="Nybo J.L."/>
            <person name="Vesth T.C."/>
            <person name="Theobald S."/>
            <person name="Frisvad J.C."/>
            <person name="Larsen T.O."/>
            <person name="Kjaerboelling I."/>
            <person name="Rothschild-Mancinelli K."/>
            <person name="Lyhne E.K."/>
            <person name="Kogle M.E."/>
            <person name="Barry K."/>
            <person name="Clum A."/>
            <person name="Na H."/>
            <person name="Ledsgaard L."/>
            <person name="Lin J."/>
            <person name="Lipzen A."/>
            <person name="Kuo A."/>
            <person name="Riley R."/>
            <person name="Mondo S."/>
            <person name="Labutti K."/>
            <person name="Haridas S."/>
            <person name="Pangalinan J."/>
            <person name="Salamov A.A."/>
            <person name="Simmons B.A."/>
            <person name="Magnuson J.K."/>
            <person name="Chen J."/>
            <person name="Drula E."/>
            <person name="Henrissat B."/>
            <person name="Wiebenga A."/>
            <person name="Lubbers R.J."/>
            <person name="Gomes A.C."/>
            <person name="Makela M.R."/>
            <person name="Stajich J."/>
            <person name="Grigoriev I.V."/>
            <person name="Mortensen U.H."/>
            <person name="De Vries R.P."/>
            <person name="Baker S.E."/>
            <person name="Andersen M.R."/>
        </authorList>
    </citation>
    <scope>NUCLEOTIDE SEQUENCE [LARGE SCALE GENOMIC DNA]</scope>
    <source>
        <strain evidence="1 2">CBS 209.92</strain>
    </source>
</reference>
<organism evidence="1 2">
    <name type="scientific">Aspergillus keveii</name>
    <dbReference type="NCBI Taxonomy" id="714993"/>
    <lineage>
        <taxon>Eukaryota</taxon>
        <taxon>Fungi</taxon>
        <taxon>Dikarya</taxon>
        <taxon>Ascomycota</taxon>
        <taxon>Pezizomycotina</taxon>
        <taxon>Eurotiomycetes</taxon>
        <taxon>Eurotiomycetidae</taxon>
        <taxon>Eurotiales</taxon>
        <taxon>Aspergillaceae</taxon>
        <taxon>Aspergillus</taxon>
        <taxon>Aspergillus subgen. Nidulantes</taxon>
    </lineage>
</organism>
<comment type="caution">
    <text evidence="1">The sequence shown here is derived from an EMBL/GenBank/DDBJ whole genome shotgun (WGS) entry which is preliminary data.</text>
</comment>
<gene>
    <name evidence="1" type="ORF">BJX66DRAFT_278231</name>
</gene>
<evidence type="ECO:0000313" key="2">
    <source>
        <dbReference type="Proteomes" id="UP001610563"/>
    </source>
</evidence>
<proteinExistence type="predicted"/>
<name>A0ABR4FXV6_9EURO</name>
<protein>
    <recommendedName>
        <fullName evidence="3">F-box domain-containing protein</fullName>
    </recommendedName>
</protein>
<evidence type="ECO:0008006" key="3">
    <source>
        <dbReference type="Google" id="ProtNLM"/>
    </source>
</evidence>